<dbReference type="CDD" id="cd00198">
    <property type="entry name" value="vWFA"/>
    <property type="match status" value="1"/>
</dbReference>
<dbReference type="EMBL" id="CAJOBG010002770">
    <property type="protein sequence ID" value="CAF4027207.1"/>
    <property type="molecule type" value="Genomic_DNA"/>
</dbReference>
<evidence type="ECO:0000256" key="2">
    <source>
        <dbReference type="ARBA" id="ARBA00022525"/>
    </source>
</evidence>
<evidence type="ECO:0000313" key="6">
    <source>
        <dbReference type="Proteomes" id="UP000663866"/>
    </source>
</evidence>
<sequence length="243" mass="26894">MESDKLHIDLAFAIDCTISMRPYILNATDRIRQIVNQIKLEGTLVARFALVEYRDYPLEDNIFVTRVQSFTNAEAEMNGWLDQCLAQGGGDTPEAVADALYDILNLSWDPQAVKICILIADAPPHGLHPIGDSFPLGSPAGHDPIMIVRKMAEEKITLHIIGVEPSIIPFRTYFQSLAQVTSGEYISLENANNFGQNIIATVLQQPTQIVPDETTGTSSIPDSHDGVLHLIRLLKCPLRYAIE</sequence>
<dbReference type="PROSITE" id="PS50234">
    <property type="entry name" value="VWFA"/>
    <property type="match status" value="1"/>
</dbReference>
<dbReference type="InterPro" id="IPR036465">
    <property type="entry name" value="vWFA_dom_sf"/>
</dbReference>
<proteinExistence type="predicted"/>
<comment type="caution">
    <text evidence="5">The sequence shown here is derived from an EMBL/GenBank/DDBJ whole genome shotgun (WGS) entry which is preliminary data.</text>
</comment>
<dbReference type="AlphaFoldDB" id="A0A819QP10"/>
<dbReference type="Proteomes" id="UP000663866">
    <property type="component" value="Unassembled WGS sequence"/>
</dbReference>
<dbReference type="Pfam" id="PF25106">
    <property type="entry name" value="VWA_4"/>
    <property type="match status" value="1"/>
</dbReference>
<organism evidence="5 6">
    <name type="scientific">Rotaria magnacalcarata</name>
    <dbReference type="NCBI Taxonomy" id="392030"/>
    <lineage>
        <taxon>Eukaryota</taxon>
        <taxon>Metazoa</taxon>
        <taxon>Spiralia</taxon>
        <taxon>Gnathifera</taxon>
        <taxon>Rotifera</taxon>
        <taxon>Eurotatoria</taxon>
        <taxon>Bdelloidea</taxon>
        <taxon>Philodinida</taxon>
        <taxon>Philodinidae</taxon>
        <taxon>Rotaria</taxon>
    </lineage>
</organism>
<dbReference type="GO" id="GO:0005737">
    <property type="term" value="C:cytoplasm"/>
    <property type="evidence" value="ECO:0007669"/>
    <property type="project" value="TreeGrafter"/>
</dbReference>
<gene>
    <name evidence="5" type="ORF">OVN521_LOCUS16565</name>
</gene>
<dbReference type="GO" id="GO:0004674">
    <property type="term" value="F:protein serine/threonine kinase activity"/>
    <property type="evidence" value="ECO:0007669"/>
    <property type="project" value="TreeGrafter"/>
</dbReference>
<feature type="domain" description="VWFA" evidence="4">
    <location>
        <begin position="9"/>
        <end position="202"/>
    </location>
</feature>
<dbReference type="InterPro" id="IPR002035">
    <property type="entry name" value="VWF_A"/>
</dbReference>
<keyword evidence="6" id="KW-1185">Reference proteome</keyword>
<evidence type="ECO:0000259" key="4">
    <source>
        <dbReference type="PROSITE" id="PS50234"/>
    </source>
</evidence>
<dbReference type="PANTHER" id="PTHR47763:SF1">
    <property type="entry name" value="DUF659 DOMAIN-CONTAINING PROTEIN"/>
    <property type="match status" value="1"/>
</dbReference>
<name>A0A819QP10_9BILA</name>
<accession>A0A819QP10</accession>
<dbReference type="InterPro" id="IPR056861">
    <property type="entry name" value="HMCN1-like_VWA"/>
</dbReference>
<dbReference type="SUPFAM" id="SSF53300">
    <property type="entry name" value="vWA-like"/>
    <property type="match status" value="1"/>
</dbReference>
<keyword evidence="2" id="KW-0964">Secreted</keyword>
<reference evidence="5" key="1">
    <citation type="submission" date="2021-02" db="EMBL/GenBank/DDBJ databases">
        <authorList>
            <person name="Nowell W R."/>
        </authorList>
    </citation>
    <scope>NUCLEOTIDE SEQUENCE</scope>
</reference>
<comment type="subcellular location">
    <subcellularLocation>
        <location evidence="1">Secreted</location>
    </subcellularLocation>
</comment>
<dbReference type="InterPro" id="IPR052969">
    <property type="entry name" value="Thr-specific_kinase-like"/>
</dbReference>
<evidence type="ECO:0000256" key="1">
    <source>
        <dbReference type="ARBA" id="ARBA00004613"/>
    </source>
</evidence>
<protein>
    <recommendedName>
        <fullName evidence="4">VWFA domain-containing protein</fullName>
    </recommendedName>
</protein>
<dbReference type="PANTHER" id="PTHR47763">
    <property type="entry name" value="ALPHA-PROTEIN KINASE VWKA"/>
    <property type="match status" value="1"/>
</dbReference>
<keyword evidence="3" id="KW-0732">Signal</keyword>
<evidence type="ECO:0000256" key="3">
    <source>
        <dbReference type="ARBA" id="ARBA00022729"/>
    </source>
</evidence>
<evidence type="ECO:0000313" key="5">
    <source>
        <dbReference type="EMBL" id="CAF4027207.1"/>
    </source>
</evidence>
<dbReference type="Gene3D" id="3.40.50.410">
    <property type="entry name" value="von Willebrand factor, type A domain"/>
    <property type="match status" value="1"/>
</dbReference>